<feature type="domain" description="HTH cro/C1-type" evidence="1">
    <location>
        <begin position="10"/>
        <end position="61"/>
    </location>
</feature>
<protein>
    <submittedName>
        <fullName evidence="2">Putative transcriptional regulator</fullName>
    </submittedName>
</protein>
<sequence>MLENDYAKLLIKKRRSLNMTQSEVAIKVGISRTYYTDIENGRSFPSGRTMLKINEVLPIFFIINDANRDYKEA</sequence>
<dbReference type="CDD" id="cd00093">
    <property type="entry name" value="HTH_XRE"/>
    <property type="match status" value="1"/>
</dbReference>
<dbReference type="InterPro" id="IPR010982">
    <property type="entry name" value="Lambda_DNA-bd_dom_sf"/>
</dbReference>
<dbReference type="OrthoDB" id="2629500at2"/>
<dbReference type="PROSITE" id="PS50943">
    <property type="entry name" value="HTH_CROC1"/>
    <property type="match status" value="1"/>
</dbReference>
<dbReference type="STRING" id="1229783.C273_11732"/>
<dbReference type="Proteomes" id="UP000009885">
    <property type="component" value="Unassembled WGS sequence"/>
</dbReference>
<dbReference type="RefSeq" id="WP_009385709.1">
    <property type="nucleotide sequence ID" value="NZ_AMSQ01000046.1"/>
</dbReference>
<dbReference type="SUPFAM" id="SSF47413">
    <property type="entry name" value="lambda repressor-like DNA-binding domains"/>
    <property type="match status" value="1"/>
</dbReference>
<comment type="caution">
    <text evidence="2">The sequence shown here is derived from an EMBL/GenBank/DDBJ whole genome shotgun (WGS) entry which is preliminary data.</text>
</comment>
<dbReference type="Pfam" id="PF01381">
    <property type="entry name" value="HTH_3"/>
    <property type="match status" value="1"/>
</dbReference>
<name>K9ACU1_9STAP</name>
<evidence type="ECO:0000313" key="2">
    <source>
        <dbReference type="EMBL" id="EKU45048.1"/>
    </source>
</evidence>
<gene>
    <name evidence="2" type="ORF">C273_11732</name>
</gene>
<keyword evidence="3" id="KW-1185">Reference proteome</keyword>
<accession>K9ACU1</accession>
<dbReference type="SMART" id="SM00530">
    <property type="entry name" value="HTH_XRE"/>
    <property type="match status" value="1"/>
</dbReference>
<evidence type="ECO:0000313" key="3">
    <source>
        <dbReference type="Proteomes" id="UP000009885"/>
    </source>
</evidence>
<dbReference type="GO" id="GO:0003677">
    <property type="term" value="F:DNA binding"/>
    <property type="evidence" value="ECO:0007669"/>
    <property type="project" value="InterPro"/>
</dbReference>
<dbReference type="PATRIC" id="fig|1229783.3.peg.2318"/>
<dbReference type="InterPro" id="IPR001387">
    <property type="entry name" value="Cro/C1-type_HTH"/>
</dbReference>
<reference evidence="2 3" key="1">
    <citation type="journal article" date="2013" name="Genome Announc.">
        <title>Genome Sequence of Staphylococcus massiliensis Strain S46, Isolated from the Surface of Healthy Human Skin.</title>
        <authorList>
            <person name="Srivastav R."/>
            <person name="Singh A."/>
            <person name="Jangir P.K."/>
            <person name="Kumari C."/>
            <person name="Muduli S."/>
            <person name="Sharma R."/>
        </authorList>
    </citation>
    <scope>NUCLEOTIDE SEQUENCE [LARGE SCALE GENOMIC DNA]</scope>
    <source>
        <strain evidence="2 3">S46</strain>
    </source>
</reference>
<dbReference type="Gene3D" id="1.10.260.40">
    <property type="entry name" value="lambda repressor-like DNA-binding domains"/>
    <property type="match status" value="1"/>
</dbReference>
<proteinExistence type="predicted"/>
<organism evidence="2 3">
    <name type="scientific">Staphylococcus massiliensis S46</name>
    <dbReference type="NCBI Taxonomy" id="1229783"/>
    <lineage>
        <taxon>Bacteria</taxon>
        <taxon>Bacillati</taxon>
        <taxon>Bacillota</taxon>
        <taxon>Bacilli</taxon>
        <taxon>Bacillales</taxon>
        <taxon>Staphylococcaceae</taxon>
        <taxon>Staphylococcus</taxon>
    </lineage>
</organism>
<dbReference type="EMBL" id="AMSQ01000046">
    <property type="protein sequence ID" value="EKU45048.1"/>
    <property type="molecule type" value="Genomic_DNA"/>
</dbReference>
<evidence type="ECO:0000259" key="1">
    <source>
        <dbReference type="PROSITE" id="PS50943"/>
    </source>
</evidence>
<dbReference type="AlphaFoldDB" id="K9ACU1"/>